<evidence type="ECO:0000256" key="3">
    <source>
        <dbReference type="ARBA" id="ARBA00022729"/>
    </source>
</evidence>
<dbReference type="InterPro" id="IPR013783">
    <property type="entry name" value="Ig-like_fold"/>
</dbReference>
<dbReference type="InterPro" id="IPR033764">
    <property type="entry name" value="Sdr_B"/>
</dbReference>
<dbReference type="InterPro" id="IPR051417">
    <property type="entry name" value="SDr/BOS_complex"/>
</dbReference>
<reference evidence="6 7" key="1">
    <citation type="submission" date="2019-01" db="EMBL/GenBank/DDBJ databases">
        <authorList>
            <person name="Chen W.-M."/>
        </authorList>
    </citation>
    <scope>NUCLEOTIDE SEQUENCE [LARGE SCALE GENOMIC DNA]</scope>
    <source>
        <strain evidence="6 7">CCP-6</strain>
    </source>
</reference>
<feature type="domain" description="SD-repeat containing protein B" evidence="5">
    <location>
        <begin position="2167"/>
        <end position="2276"/>
    </location>
</feature>
<feature type="domain" description="SD-repeat containing protein B" evidence="5">
    <location>
        <begin position="2281"/>
        <end position="2391"/>
    </location>
</feature>
<evidence type="ECO:0000256" key="2">
    <source>
        <dbReference type="ARBA" id="ARBA00022525"/>
    </source>
</evidence>
<dbReference type="InterPro" id="IPR011049">
    <property type="entry name" value="Serralysin-like_metalloprot_C"/>
</dbReference>
<dbReference type="InterPro" id="IPR001434">
    <property type="entry name" value="OmcB-like_DUF11"/>
</dbReference>
<dbReference type="EMBL" id="SACL01000004">
    <property type="protein sequence ID" value="RVT95887.1"/>
    <property type="molecule type" value="Genomic_DNA"/>
</dbReference>
<dbReference type="GO" id="GO:0005576">
    <property type="term" value="C:extracellular region"/>
    <property type="evidence" value="ECO:0007669"/>
    <property type="project" value="UniProtKB-SubCell"/>
</dbReference>
<keyword evidence="2" id="KW-0964">Secreted</keyword>
<dbReference type="PANTHER" id="PTHR23303">
    <property type="entry name" value="CARBOXYPEPTIDASE REGULATORY REGION-CONTAINING"/>
    <property type="match status" value="1"/>
</dbReference>
<dbReference type="RefSeq" id="WP_127787822.1">
    <property type="nucleotide sequence ID" value="NZ_SACL01000004.1"/>
</dbReference>
<organism evidence="6 7">
    <name type="scientific">Rhodovarius crocodyli</name>
    <dbReference type="NCBI Taxonomy" id="1979269"/>
    <lineage>
        <taxon>Bacteria</taxon>
        <taxon>Pseudomonadati</taxon>
        <taxon>Pseudomonadota</taxon>
        <taxon>Alphaproteobacteria</taxon>
        <taxon>Acetobacterales</taxon>
        <taxon>Roseomonadaceae</taxon>
        <taxon>Rhodovarius</taxon>
    </lineage>
</organism>
<dbReference type="Pfam" id="PF00353">
    <property type="entry name" value="HemolysinCabind"/>
    <property type="match status" value="6"/>
</dbReference>
<dbReference type="PANTHER" id="PTHR23303:SF15">
    <property type="entry name" value="COLOSSIN-A"/>
    <property type="match status" value="1"/>
</dbReference>
<comment type="subcellular location">
    <subcellularLocation>
        <location evidence="1">Secreted</location>
    </subcellularLocation>
</comment>
<dbReference type="Pfam" id="PF17210">
    <property type="entry name" value="SdrD_B"/>
    <property type="match status" value="7"/>
</dbReference>
<dbReference type="InterPro" id="IPR001343">
    <property type="entry name" value="Hemolysn_Ca-bd"/>
</dbReference>
<dbReference type="Proteomes" id="UP000282957">
    <property type="component" value="Unassembled WGS sequence"/>
</dbReference>
<accession>A0A437ME14</accession>
<dbReference type="Pfam" id="PF01345">
    <property type="entry name" value="DUF11"/>
    <property type="match status" value="3"/>
</dbReference>
<dbReference type="SUPFAM" id="SSF49401">
    <property type="entry name" value="Bacterial adhesins"/>
    <property type="match status" value="1"/>
</dbReference>
<dbReference type="GO" id="GO:0005509">
    <property type="term" value="F:calcium ion binding"/>
    <property type="evidence" value="ECO:0007669"/>
    <property type="project" value="InterPro"/>
</dbReference>
<feature type="domain" description="DUF11" evidence="4">
    <location>
        <begin position="1419"/>
        <end position="1543"/>
    </location>
</feature>
<dbReference type="Gene3D" id="2.60.40.10">
    <property type="entry name" value="Immunoglobulins"/>
    <property type="match status" value="7"/>
</dbReference>
<dbReference type="Gene3D" id="2.60.40.740">
    <property type="match status" value="6"/>
</dbReference>
<dbReference type="Gene3D" id="2.150.10.10">
    <property type="entry name" value="Serralysin-like metalloprotease, C-terminal"/>
    <property type="match status" value="3"/>
</dbReference>
<feature type="domain" description="SD-repeat containing protein B" evidence="5">
    <location>
        <begin position="2052"/>
        <end position="2162"/>
    </location>
</feature>
<proteinExistence type="predicted"/>
<dbReference type="InterPro" id="IPR008966">
    <property type="entry name" value="Adhesion_dom_sf"/>
</dbReference>
<feature type="domain" description="SD-repeat containing protein B" evidence="5">
    <location>
        <begin position="1823"/>
        <end position="1933"/>
    </location>
</feature>
<feature type="domain" description="SD-repeat containing protein B" evidence="5">
    <location>
        <begin position="1707"/>
        <end position="1818"/>
    </location>
</feature>
<feature type="domain" description="DUF11" evidence="4">
    <location>
        <begin position="1098"/>
        <end position="1218"/>
    </location>
</feature>
<dbReference type="InterPro" id="IPR026466">
    <property type="entry name" value="Fim_isopep_form_D2_dom"/>
</dbReference>
<feature type="domain" description="SD-repeat containing protein B" evidence="5">
    <location>
        <begin position="2420"/>
        <end position="2507"/>
    </location>
</feature>
<dbReference type="PRINTS" id="PR00313">
    <property type="entry name" value="CABNDNGRPT"/>
</dbReference>
<dbReference type="InterPro" id="IPR047589">
    <property type="entry name" value="DUF11_rpt"/>
</dbReference>
<keyword evidence="7" id="KW-1185">Reference proteome</keyword>
<dbReference type="NCBIfam" id="TIGR01451">
    <property type="entry name" value="B_ant_repeat"/>
    <property type="match status" value="2"/>
</dbReference>
<feature type="domain" description="DUF11" evidence="4">
    <location>
        <begin position="1566"/>
        <end position="1677"/>
    </location>
</feature>
<name>A0A437ME14_9PROT</name>
<comment type="caution">
    <text evidence="6">The sequence shown here is derived from an EMBL/GenBank/DDBJ whole genome shotgun (WGS) entry which is preliminary data.</text>
</comment>
<protein>
    <submittedName>
        <fullName evidence="6">Isopeptide-forming domain-containing fimbrial protein</fullName>
    </submittedName>
</protein>
<evidence type="ECO:0000259" key="5">
    <source>
        <dbReference type="Pfam" id="PF17210"/>
    </source>
</evidence>
<gene>
    <name evidence="6" type="ORF">EOD42_12155</name>
</gene>
<evidence type="ECO:0000256" key="1">
    <source>
        <dbReference type="ARBA" id="ARBA00004613"/>
    </source>
</evidence>
<evidence type="ECO:0000259" key="4">
    <source>
        <dbReference type="Pfam" id="PF01345"/>
    </source>
</evidence>
<dbReference type="SUPFAM" id="SSF117074">
    <property type="entry name" value="Hypothetical protein PA1324"/>
    <property type="match status" value="7"/>
</dbReference>
<keyword evidence="3" id="KW-0732">Signal</keyword>
<sequence length="3309" mass="338504">MAPQPVVTFLDGSSLDAFIGSTVTLGVRFDNAATGSNTGYSPYIDIVLPTNGADGAGFGNSPVNDGVSFVSATYLGVALESTLIQFDAAGHATHPYAKDASGNPLVINGAPGDSLLVLKLPYGSFTTTQTPADVDLTLSISNLADVNALLGVKASGGFAYGADPLNNPAADPVIAGPSSTLNLNPTVATLDVIYVGPEQETATGPSYPRTWLVQGDFATGQTFTNVTLKDQIPDGVVITGVRLLDENGNTLPGTYEIQGTYGHQVVVGHFDGTITGGAVKPTLAIDYYVTEYLSTGEPVLGVSTGSFRQLENNATLDADWKAIDTRDGISHITIDPAGPEDIVTAKSIAIQKSVDHDASTPWQAGGTLTYTLDGQVSNYFELKDLVVTDTLGDGQTFKAGFAPTMTISEGGVQHTISLAGHFTVGPKLADGTSVITFNVSEAMIAAGLSGVDGVMDGNGGMLGGATHATDYQQATIKIQFETTLDANWTGPVPGDTLVDQGDPIKNDVIYGGDVYNTGDAIADDSHAGVTLPVSEVGKSIYAVNGDLSQGTTSFSIVPKVQSGDLITYRLTLDMPLTSAHSVKLSDYLPLPVLLAADPDANGVANAFTQVATGTLPTAAGTWSFGPTDQLHINDATLTYTLTQDAAGNSLVFNFGDVTNSAYPTTHVDILFTVKVTDAAFGDGLLLTNQVNSTETNSFGTVSEDNAIIQFQLTEPRLKITKGVVAEDNAGAATFTASKGPAGVTFSAPGSATPFTGSITSAGLASTAINSDLTKADANDTVTFAIVVENVGSGVRGAFDTLIKDTLPAGFHIPAGGLNLQVHYGDGTVASYTVGAGGFFTDGLTLNDPSLHQGAIAAYSATSGKNIVVITYDLQLDSNVVAGNHIVNTATTASYAAEEGGINRTTTDNLPDSDTAYVDITPQVGKVVIDSSNADTGASEGNAGLYDLAIGETVTWKVTATIPEGQSHSLKLIDILPGGLGSLSGGPFKIIAVSDATVGANITGSGVAAGKVGVISDSNGDGIPDTVTFDFGDVVNTSDNVADAKDQISFTITALVLDTAANYAGETETNKAIVRVTDSTGTVKDTVVSSSVEIVEPHLTLDKSVNVSTADAGDTLTYTVTLTNNSSSYGAPAYDVSIEDILSQLGPYAHFLPGTVTIASGSASATIVTGNGASDTDLKVTAAKLLEGEHVTITFKALVDANAVAGKTIDNTATAHATSEPGTPDSDRPYDVTDPAQVTIAAPGITKSVFATSFADTGSAEYNAGRQDAKIGEVITYRMVITVPEGQSLDLKVIDTLADQLTTGGSGQLQYVAGSAKVISAGANLSSATGLLTPTITTANANGSADGSQEQITYSFGNVTNVSDNVSDAKDQIVVEIQAKVVDIAANVGGDVLTNSAKVTTTYTSSTNATASVDVVEPVLDVQKSTTFGTGDAADIATYTITIQHTSASHATAYNLALGDILAPGITLVAGSATTTAGTLSEAGGHISLNLASLALNQSVTITYQAKLADNVVNGQAITNTATLDYSNDPTNIRTAHDTDDATIHVAIQDSIVKDLVSTSNAYTPGSSVVVGETITYKLTVTLGEGAQHLKVTDLLPTGLQYVSSQVTGLGAITGSALHVGDAGTLSGSTLSFDFGDVINAGDNALTAGDKVTIEVTAKVAAGTAVNSILVNTATVAPVTPANPYGVTPGTAMTPSSDTENVTVVPMATVGDKAWVDLNADGIQQSGEPGLAGVTVQLVDNDTGNVIATKVTDANGLYLFSNVPPGSYHEVWSLPAGYVRTDAGVGSGATDSDPNAATGVTGNFIVYSGWNDLSHDAGYYIPVKLGDRVFEDMNGNGVQDAGDVPLAGVTVNLLDGTGTVVGTTTTNAQGDYLFVGLKPGTYSVEFVKPAGYVFTAKDTGANDAVDSDADLVTGRTVAKTYISGDDDRTIDAGLYRPVKIGDTIWEDRNGNNIQDAADTPLANVTVKLLDGSNAVIGTTTTDANGHYLFTDLKPGAYHIQVVPPTDFEFVQPDQGGNDATDSDANRLTGITPVKVYVSGDDDRTVDAGLYGPATIGNRAWVDTNGNGIQDSGEANLAGATVTLINTTTGAVVATAVTDANGEYKFVVPPATYKEIWTAPAGYVPTITGQGTAATDSDPDHVTGVTPDFTVSSSQIDLTHDAGFYIPVKIGDRVFEDQNGNGVQDAIDTPLAGVTVKLLDSVGNVVASMVTDANGNYLFDGLRPDTYSVKFDAPAGYHFTDKDFVANDAIDSDADLTGATPNHTYYSGDVNLTIDAGLWRPVTIGDKVWVDIDHDGLQNALEPGLGGVTVKLIDDRTGLTVGTTQTNANGDYLFTGYKPSDYHVEFVAPVGYTITTQGVGPNRDVDSNPNAAGVAPGFLILSGRTDLSIDAGLQGTGKVSGHVFLDQPAAICGYKLPSAMFEGIKVELITTTGLIAATAYTDANGDYLFSAVAPGTYVTRFTNPDGTVFVAKVAGTQGLRDSDANPGNGTTDAFVVINGAEVTQINAGLAYEGVGLTGNVAQHLPDGGGNYTFDQPGAYAIGGQGSYHLMGNGGLAYLVGGTGDNNLQGGGGSGGSILVGGGGSNIMEGTSGRDIIIGGCGPNNMQGLGNNGQGLGSASGAWNYDLLVGGISNDIIEANEGRSVMIGLAGNDELHGSGIMVGGTNTGTISFDGTNFGNYQFGDHLKLGSQQTTVNYQVGDGVQWIENYNPSRGDTIEIYGYGAPTATGMVNGQFVLYFGTNAAIVINGWQASQGMPAGINYHPDQTSMPGAFGHFEALAPVVLAAGQDSFYGSQGDDIVIATNAPTTLMGHGGDDLLLGGNGDNIFIGGAGNDTAVGGTGNDIFVLGEGSDEVYGGGGNNVVQLNVARAAATITSNGSTTVIKTAAGEQVLHDVQWVSFTDQNIHLPGVADAAGSVLFGTSGNDQYTVTNAHDLVVENATGGYDTAWVSANGWTMSLGVEAGRLIGTATDLTGNALDNVLVANADFASSIHGGGGNDEIWGSNQNGDVLDGGAGDDVLRGGSGVTTFIGGEGNDQFVVNNVNSVIVEKAGEGIDTAWVSADGWHVSDNVEIVRLFGAAHSVVLGTSGAQVVANASGSTITAQAGDNVFWGQGGNDVFIGGAGNDIFYSGTGVTQMFGGAGNDHFIIKNAADTVVENANGGYDTAWLEVSGWTVAENVEVAYLSGTANSITGNASGTNLVANSTMASALTAGTGFTIFWGSNYGDTMKIGAGGGNVYGYGGADTFEFGPHWGLTQVADFNHAEGDKLDFSASGLSMADLNVTNYSDKTLIEHNGEQIILYGVTSLQASDFVF</sequence>
<dbReference type="OrthoDB" id="9773411at2"/>
<feature type="domain" description="SD-repeat containing protein B" evidence="5">
    <location>
        <begin position="1938"/>
        <end position="2048"/>
    </location>
</feature>
<evidence type="ECO:0000313" key="7">
    <source>
        <dbReference type="Proteomes" id="UP000282957"/>
    </source>
</evidence>
<dbReference type="SUPFAM" id="SSF51120">
    <property type="entry name" value="beta-Roll"/>
    <property type="match status" value="5"/>
</dbReference>
<evidence type="ECO:0000313" key="6">
    <source>
        <dbReference type="EMBL" id="RVT95887.1"/>
    </source>
</evidence>
<dbReference type="NCBIfam" id="TIGR04226">
    <property type="entry name" value="RrgB_K2N_iso_D2"/>
    <property type="match status" value="3"/>
</dbReference>